<comment type="caution">
    <text evidence="1">The sequence shown here is derived from an EMBL/GenBank/DDBJ whole genome shotgun (WGS) entry which is preliminary data.</text>
</comment>
<gene>
    <name evidence="1" type="ORF">RPERSI_LOCUS13253</name>
</gene>
<evidence type="ECO:0000313" key="2">
    <source>
        <dbReference type="Proteomes" id="UP000789920"/>
    </source>
</evidence>
<dbReference type="EMBL" id="CAJVQC010029214">
    <property type="protein sequence ID" value="CAG8742070.1"/>
    <property type="molecule type" value="Genomic_DNA"/>
</dbReference>
<proteinExistence type="predicted"/>
<keyword evidence="2" id="KW-1185">Reference proteome</keyword>
<feature type="non-terminal residue" evidence="1">
    <location>
        <position position="1"/>
    </location>
</feature>
<dbReference type="Proteomes" id="UP000789920">
    <property type="component" value="Unassembled WGS sequence"/>
</dbReference>
<feature type="non-terminal residue" evidence="1">
    <location>
        <position position="47"/>
    </location>
</feature>
<evidence type="ECO:0000313" key="1">
    <source>
        <dbReference type="EMBL" id="CAG8742070.1"/>
    </source>
</evidence>
<accession>A0ACA9QFC5</accession>
<name>A0ACA9QFC5_9GLOM</name>
<protein>
    <submittedName>
        <fullName evidence="1">9249_t:CDS:1</fullName>
    </submittedName>
</protein>
<reference evidence="1" key="1">
    <citation type="submission" date="2021-06" db="EMBL/GenBank/DDBJ databases">
        <authorList>
            <person name="Kallberg Y."/>
            <person name="Tangrot J."/>
            <person name="Rosling A."/>
        </authorList>
    </citation>
    <scope>NUCLEOTIDE SEQUENCE</scope>
    <source>
        <strain evidence="1">MA461A</strain>
    </source>
</reference>
<sequence length="47" mass="5423">IPADIIDCDILEDAYCILKFLEIKHIQNRAPVRDYLTELDDGSNECK</sequence>
<organism evidence="1 2">
    <name type="scientific">Racocetra persica</name>
    <dbReference type="NCBI Taxonomy" id="160502"/>
    <lineage>
        <taxon>Eukaryota</taxon>
        <taxon>Fungi</taxon>
        <taxon>Fungi incertae sedis</taxon>
        <taxon>Mucoromycota</taxon>
        <taxon>Glomeromycotina</taxon>
        <taxon>Glomeromycetes</taxon>
        <taxon>Diversisporales</taxon>
        <taxon>Gigasporaceae</taxon>
        <taxon>Racocetra</taxon>
    </lineage>
</organism>